<keyword evidence="4" id="KW-0862">Zinc</keyword>
<evidence type="ECO:0000256" key="1">
    <source>
        <dbReference type="ARBA" id="ARBA00001947"/>
    </source>
</evidence>
<dbReference type="PANTHER" id="PTHR37418:SF2">
    <property type="entry name" value="3-KETO-5-AMINOHEXANOATE CLEAVAGE ENZYME"/>
    <property type="match status" value="1"/>
</dbReference>
<comment type="caution">
    <text evidence="5">The sequence shown here is derived from an EMBL/GenBank/DDBJ whole genome shotgun (WGS) entry which is preliminary data.</text>
</comment>
<dbReference type="InterPro" id="IPR013785">
    <property type="entry name" value="Aldolase_TIM"/>
</dbReference>
<sequence length="313" mass="34402">MAKQQRKVIVTAAVTGGIHTPTMTPYLPKGPDEVMQNALDAAAAGASIVHIHARLDNGQPTADFDTFEKILSGVKKKSDVVIGITTGGAQGMTTQERFAVIERFKPEMASANGGSINFCLSRLADGPGMDAPLHDWEVPFLKRTYDNVFKNTFADMEYCIRTMNACGTFPEFEVFDYGQLANLQYFKKMGILPKQIYLQFITGVMGGMPMSLECLLFVIDQAKKLLGEDVMYSMVAGGRRMFRFETVCAVTGGNVRVGLEDGIYIKPNGELAVNNAAQVEKIIKILHDLDFEIATPDEVRETFSLKGADKVEF</sequence>
<name>A0A926DC53_9FIRM</name>
<evidence type="ECO:0000256" key="2">
    <source>
        <dbReference type="ARBA" id="ARBA00022679"/>
    </source>
</evidence>
<keyword evidence="3" id="KW-0479">Metal-binding</keyword>
<dbReference type="GO" id="GO:0043720">
    <property type="term" value="F:3-keto-5-aminohexanoate cleavage activity"/>
    <property type="evidence" value="ECO:0007669"/>
    <property type="project" value="InterPro"/>
</dbReference>
<proteinExistence type="predicted"/>
<gene>
    <name evidence="5" type="ORF">H8695_01540</name>
</gene>
<comment type="cofactor">
    <cofactor evidence="1">
        <name>Zn(2+)</name>
        <dbReference type="ChEBI" id="CHEBI:29105"/>
    </cofactor>
</comment>
<keyword evidence="2" id="KW-0808">Transferase</keyword>
<dbReference type="Gene3D" id="3.20.20.70">
    <property type="entry name" value="Aldolase class I"/>
    <property type="match status" value="1"/>
</dbReference>
<protein>
    <submittedName>
        <fullName evidence="5">3-keto-5-aminohexanoate cleavage protein</fullName>
    </submittedName>
</protein>
<dbReference type="PANTHER" id="PTHR37418">
    <property type="entry name" value="3-KETO-5-AMINOHEXANOATE CLEAVAGE ENZYME-RELATED"/>
    <property type="match status" value="1"/>
</dbReference>
<evidence type="ECO:0000256" key="4">
    <source>
        <dbReference type="ARBA" id="ARBA00022833"/>
    </source>
</evidence>
<keyword evidence="6" id="KW-1185">Reference proteome</keyword>
<dbReference type="Pfam" id="PF05853">
    <property type="entry name" value="BKACE"/>
    <property type="match status" value="1"/>
</dbReference>
<reference evidence="5" key="1">
    <citation type="submission" date="2020-08" db="EMBL/GenBank/DDBJ databases">
        <title>Genome public.</title>
        <authorList>
            <person name="Liu C."/>
            <person name="Sun Q."/>
        </authorList>
    </citation>
    <scope>NUCLEOTIDE SEQUENCE</scope>
    <source>
        <strain evidence="5">BX7</strain>
    </source>
</reference>
<evidence type="ECO:0000256" key="3">
    <source>
        <dbReference type="ARBA" id="ARBA00022723"/>
    </source>
</evidence>
<dbReference type="InterPro" id="IPR008567">
    <property type="entry name" value="BKACE"/>
</dbReference>
<organism evidence="5 6">
    <name type="scientific">Feifania hominis</name>
    <dbReference type="NCBI Taxonomy" id="2763660"/>
    <lineage>
        <taxon>Bacteria</taxon>
        <taxon>Bacillati</taxon>
        <taxon>Bacillota</taxon>
        <taxon>Clostridia</taxon>
        <taxon>Eubacteriales</taxon>
        <taxon>Feifaniaceae</taxon>
        <taxon>Feifania</taxon>
    </lineage>
</organism>
<evidence type="ECO:0000313" key="5">
    <source>
        <dbReference type="EMBL" id="MBC8535378.1"/>
    </source>
</evidence>
<dbReference type="Proteomes" id="UP000620366">
    <property type="component" value="Unassembled WGS sequence"/>
</dbReference>
<evidence type="ECO:0000313" key="6">
    <source>
        <dbReference type="Proteomes" id="UP000620366"/>
    </source>
</evidence>
<dbReference type="AlphaFoldDB" id="A0A926DC53"/>
<dbReference type="EMBL" id="JACRSP010000001">
    <property type="protein sequence ID" value="MBC8535378.1"/>
    <property type="molecule type" value="Genomic_DNA"/>
</dbReference>
<dbReference type="RefSeq" id="WP_249299071.1">
    <property type="nucleotide sequence ID" value="NZ_JACRSP010000001.1"/>
</dbReference>
<accession>A0A926DC53</accession>
<dbReference type="GO" id="GO:0046872">
    <property type="term" value="F:metal ion binding"/>
    <property type="evidence" value="ECO:0007669"/>
    <property type="project" value="UniProtKB-KW"/>
</dbReference>